<dbReference type="AlphaFoldDB" id="A0A2T2NW11"/>
<feature type="region of interest" description="Disordered" evidence="1">
    <location>
        <begin position="1"/>
        <end position="28"/>
    </location>
</feature>
<reference evidence="2 3" key="1">
    <citation type="journal article" date="2018" name="Front. Microbiol.">
        <title>Genome-Wide Analysis of Corynespora cassiicola Leaf Fall Disease Putative Effectors.</title>
        <authorList>
            <person name="Lopez D."/>
            <person name="Ribeiro S."/>
            <person name="Label P."/>
            <person name="Fumanal B."/>
            <person name="Venisse J.S."/>
            <person name="Kohler A."/>
            <person name="de Oliveira R.R."/>
            <person name="Labutti K."/>
            <person name="Lipzen A."/>
            <person name="Lail K."/>
            <person name="Bauer D."/>
            <person name="Ohm R.A."/>
            <person name="Barry K.W."/>
            <person name="Spatafora J."/>
            <person name="Grigoriev I.V."/>
            <person name="Martin F.M."/>
            <person name="Pujade-Renaud V."/>
        </authorList>
    </citation>
    <scope>NUCLEOTIDE SEQUENCE [LARGE SCALE GENOMIC DNA]</scope>
    <source>
        <strain evidence="2 3">Philippines</strain>
    </source>
</reference>
<dbReference type="OrthoDB" id="2013972at2759"/>
<dbReference type="EMBL" id="KZ678132">
    <property type="protein sequence ID" value="PSN69549.1"/>
    <property type="molecule type" value="Genomic_DNA"/>
</dbReference>
<dbReference type="PANTHER" id="PTHR43591:SF10">
    <property type="entry name" value="ABC TRANSMEMBRANE TYPE-1 DOMAIN-CONTAINING PROTEIN-RELATED"/>
    <property type="match status" value="1"/>
</dbReference>
<proteinExistence type="predicted"/>
<dbReference type="PANTHER" id="PTHR43591">
    <property type="entry name" value="METHYLTRANSFERASE"/>
    <property type="match status" value="1"/>
</dbReference>
<accession>A0A2T2NW11</accession>
<dbReference type="Proteomes" id="UP000240883">
    <property type="component" value="Unassembled WGS sequence"/>
</dbReference>
<dbReference type="Gene3D" id="3.40.50.150">
    <property type="entry name" value="Vaccinia Virus protein VP39"/>
    <property type="match status" value="1"/>
</dbReference>
<dbReference type="STRING" id="1448308.A0A2T2NW11"/>
<dbReference type="InterPro" id="IPR029063">
    <property type="entry name" value="SAM-dependent_MTases_sf"/>
</dbReference>
<keyword evidence="3" id="KW-1185">Reference proteome</keyword>
<dbReference type="CDD" id="cd02440">
    <property type="entry name" value="AdoMet_MTases"/>
    <property type="match status" value="1"/>
</dbReference>
<organism evidence="2 3">
    <name type="scientific">Corynespora cassiicola Philippines</name>
    <dbReference type="NCBI Taxonomy" id="1448308"/>
    <lineage>
        <taxon>Eukaryota</taxon>
        <taxon>Fungi</taxon>
        <taxon>Dikarya</taxon>
        <taxon>Ascomycota</taxon>
        <taxon>Pezizomycotina</taxon>
        <taxon>Dothideomycetes</taxon>
        <taxon>Pleosporomycetidae</taxon>
        <taxon>Pleosporales</taxon>
        <taxon>Corynesporascaceae</taxon>
        <taxon>Corynespora</taxon>
    </lineage>
</organism>
<evidence type="ECO:0000313" key="3">
    <source>
        <dbReference type="Proteomes" id="UP000240883"/>
    </source>
</evidence>
<protein>
    <submittedName>
        <fullName evidence="2">S-adenosyl-L-methionine-dependent methyltransferase</fullName>
    </submittedName>
</protein>
<dbReference type="Pfam" id="PF13489">
    <property type="entry name" value="Methyltransf_23"/>
    <property type="match status" value="1"/>
</dbReference>
<dbReference type="GO" id="GO:0032259">
    <property type="term" value="P:methylation"/>
    <property type="evidence" value="ECO:0007669"/>
    <property type="project" value="UniProtKB-KW"/>
</dbReference>
<feature type="compositionally biased region" description="Acidic residues" evidence="1">
    <location>
        <begin position="15"/>
        <end position="26"/>
    </location>
</feature>
<gene>
    <name evidence="2" type="ORF">BS50DRAFT_631559</name>
</gene>
<keyword evidence="2" id="KW-0808">Transferase</keyword>
<dbReference type="SUPFAM" id="SSF53335">
    <property type="entry name" value="S-adenosyl-L-methionine-dependent methyltransferases"/>
    <property type="match status" value="1"/>
</dbReference>
<sequence>MADHPPATVTVDVDSHEEDSTYDEDEVRSYTTSISSSVEDYKWEHGRRYHSYREGAYNFPNDESEQDRLDLNHHLCLMLMDDQLHLAELPENKPLRILDAGTGTGIWAMDIADKFPNSEVIGNDLSPIQPKWVPPNVHFEVDDIESTWPPRAPFDYIHIRYMLGSIQDWPNLLKQAYDQTAPGGWVELQDFNTHGYSEDSSAGEDNMVLKFCDVFNKACDKMGRSGSPGQHLKGWVEAAGFTNVHHKVYKVPIGPWAKDKKLKQIGALYLINLTELLEAALLGLLTRVEGWTPEEVQVFMAQVRNDLKKKSVHIMQEFHVVWAQRPDSTSSG</sequence>
<keyword evidence="2" id="KW-0489">Methyltransferase</keyword>
<evidence type="ECO:0000313" key="2">
    <source>
        <dbReference type="EMBL" id="PSN69549.1"/>
    </source>
</evidence>
<dbReference type="GO" id="GO:0008168">
    <property type="term" value="F:methyltransferase activity"/>
    <property type="evidence" value="ECO:0007669"/>
    <property type="project" value="UniProtKB-KW"/>
</dbReference>
<name>A0A2T2NW11_CORCC</name>
<evidence type="ECO:0000256" key="1">
    <source>
        <dbReference type="SAM" id="MobiDB-lite"/>
    </source>
</evidence>